<proteinExistence type="predicted"/>
<dbReference type="InterPro" id="IPR055357">
    <property type="entry name" value="LRR_At1g61320_AtMIF1"/>
</dbReference>
<dbReference type="PROSITE" id="PS50181">
    <property type="entry name" value="FBOX"/>
    <property type="match status" value="1"/>
</dbReference>
<keyword evidence="3" id="KW-1185">Reference proteome</keyword>
<dbReference type="Pfam" id="PF00646">
    <property type="entry name" value="F-box"/>
    <property type="match status" value="1"/>
</dbReference>
<dbReference type="AlphaFoldDB" id="A0A0E0GF51"/>
<dbReference type="Gene3D" id="3.80.10.10">
    <property type="entry name" value="Ribonuclease Inhibitor"/>
    <property type="match status" value="1"/>
</dbReference>
<dbReference type="SUPFAM" id="SSF81383">
    <property type="entry name" value="F-box domain"/>
    <property type="match status" value="1"/>
</dbReference>
<dbReference type="InterPro" id="IPR001810">
    <property type="entry name" value="F-box_dom"/>
</dbReference>
<feature type="domain" description="F-box" evidence="1">
    <location>
        <begin position="200"/>
        <end position="232"/>
    </location>
</feature>
<dbReference type="EnsemblPlants" id="ONIVA02G40740.1">
    <property type="protein sequence ID" value="ONIVA02G40740.1"/>
    <property type="gene ID" value="ONIVA02G40740"/>
</dbReference>
<reference evidence="2" key="1">
    <citation type="submission" date="2015-04" db="UniProtKB">
        <authorList>
            <consortium name="EnsemblPlants"/>
        </authorList>
    </citation>
    <scope>IDENTIFICATION</scope>
    <source>
        <strain evidence="2">SL10</strain>
    </source>
</reference>
<dbReference type="Gramene" id="ONIVA02G40740.1">
    <property type="protein sequence ID" value="ONIVA02G40740.1"/>
    <property type="gene ID" value="ONIVA02G40740"/>
</dbReference>
<organism evidence="2">
    <name type="scientific">Oryza nivara</name>
    <name type="common">Indian wild rice</name>
    <name type="synonym">Oryza sativa f. spontanea</name>
    <dbReference type="NCBI Taxonomy" id="4536"/>
    <lineage>
        <taxon>Eukaryota</taxon>
        <taxon>Viridiplantae</taxon>
        <taxon>Streptophyta</taxon>
        <taxon>Embryophyta</taxon>
        <taxon>Tracheophyta</taxon>
        <taxon>Spermatophyta</taxon>
        <taxon>Magnoliopsida</taxon>
        <taxon>Liliopsida</taxon>
        <taxon>Poales</taxon>
        <taxon>Poaceae</taxon>
        <taxon>BOP clade</taxon>
        <taxon>Oryzoideae</taxon>
        <taxon>Oryzeae</taxon>
        <taxon>Oryzinae</taxon>
        <taxon>Oryza</taxon>
    </lineage>
</organism>
<dbReference type="InterPro" id="IPR044997">
    <property type="entry name" value="F-box_plant"/>
</dbReference>
<dbReference type="Pfam" id="PF23622">
    <property type="entry name" value="LRR_At1g61320_AtMIF1"/>
    <property type="match status" value="1"/>
</dbReference>
<dbReference type="InterPro" id="IPR036047">
    <property type="entry name" value="F-box-like_dom_sf"/>
</dbReference>
<dbReference type="PANTHER" id="PTHR32153">
    <property type="entry name" value="OJ000223_09.16 PROTEIN"/>
    <property type="match status" value="1"/>
</dbReference>
<evidence type="ECO:0000259" key="1">
    <source>
        <dbReference type="PROSITE" id="PS50181"/>
    </source>
</evidence>
<evidence type="ECO:0000313" key="2">
    <source>
        <dbReference type="EnsemblPlants" id="ONIVA02G40740.1"/>
    </source>
</evidence>
<dbReference type="Proteomes" id="UP000006591">
    <property type="component" value="Chromosome 2"/>
</dbReference>
<name>A0A0E0GF51_ORYNI</name>
<dbReference type="InterPro" id="IPR032675">
    <property type="entry name" value="LRR_dom_sf"/>
</dbReference>
<accession>A0A0E0GF51</accession>
<dbReference type="SUPFAM" id="SSF52047">
    <property type="entry name" value="RNI-like"/>
    <property type="match status" value="1"/>
</dbReference>
<reference evidence="2" key="2">
    <citation type="submission" date="2018-04" db="EMBL/GenBank/DDBJ databases">
        <title>OnivRS2 (Oryza nivara Reference Sequence Version 2).</title>
        <authorList>
            <person name="Zhang J."/>
            <person name="Kudrna D."/>
            <person name="Lee S."/>
            <person name="Talag J."/>
            <person name="Rajasekar S."/>
            <person name="Welchert J."/>
            <person name="Hsing Y.-I."/>
            <person name="Wing R.A."/>
        </authorList>
    </citation>
    <scope>NUCLEOTIDE SEQUENCE [LARGE SCALE GENOMIC DNA]</scope>
    <source>
        <strain evidence="2">SL10</strain>
    </source>
</reference>
<evidence type="ECO:0000313" key="3">
    <source>
        <dbReference type="Proteomes" id="UP000006591"/>
    </source>
</evidence>
<protein>
    <recommendedName>
        <fullName evidence="1">F-box domain-containing protein</fullName>
    </recommendedName>
</protein>
<sequence>MRGRWSVLLERRQVLTASGNNELDAVEEVVGGHGSGDSFANGETIIVFQVETNAEMAKGDILSSEIENAVCCIGDSSVHRDCILQGGITAIGHEGINTNLESREHVAEVDRPLGKEAGSDSIGGVETVEDVEQQIIRHTYPSKRIQIEKCKMKEGSDRVGAADQAGETLAATPTGFTHGGGGGAQGIKKSAAHNNPQLVVDRFTKLPDDLLLNILDRLNTPDAVRTCLLSKRTIHLRHMLSRFQISVDSFVPDCGYATLKDTIPMNAAVADATDSILNFRRQDIPLRHLSVCFYLKYYDCLTIGKAVARAMATNNLLDSVEFIILPEKKPEHYSTYDLRHNGKQLMRFFGACTDAFAGLTRLYLRNLKLGETDIPNIIATCKLLEYLRLSFCETEDSVLQLQVEHPRLVELDIYHASLELVELNYLPNLKHLDFSLWVCPHEPLSFGNVPLLSSLSLTNVAMRYQEVIRLSHFLANVPNISDLYLNFGSEKIWVQPECPKLLAPVLRNLQVLNLDELPEECDISWTCFFLEAAPSLKEMRVTVWDHWCGMQTDKVEREEQGYSEKANVEWESSAPDGFRHYNLTKLTIYGFQPNDNFLGYIRHIMEAAVNLEDVSLYDRKVLECCEDLDLKIKVAPSWYPQTIEEEELLRKQITEGLVMASPHVIHFRS</sequence>
<dbReference type="OMA" id="NCAVAHV"/>